<comment type="caution">
    <text evidence="2">The sequence shown here is derived from an EMBL/GenBank/DDBJ whole genome shotgun (WGS) entry which is preliminary data.</text>
</comment>
<feature type="transmembrane region" description="Helical" evidence="1">
    <location>
        <begin position="52"/>
        <end position="71"/>
    </location>
</feature>
<name>A0A9D2HWT2_9BACE</name>
<evidence type="ECO:0000313" key="2">
    <source>
        <dbReference type="EMBL" id="HJA86950.1"/>
    </source>
</evidence>
<evidence type="ECO:0000313" key="3">
    <source>
        <dbReference type="Proteomes" id="UP000823862"/>
    </source>
</evidence>
<accession>A0A9D2HWT2</accession>
<organism evidence="2 3">
    <name type="scientific">Candidatus Bacteroides avicola</name>
    <dbReference type="NCBI Taxonomy" id="2838468"/>
    <lineage>
        <taxon>Bacteria</taxon>
        <taxon>Pseudomonadati</taxon>
        <taxon>Bacteroidota</taxon>
        <taxon>Bacteroidia</taxon>
        <taxon>Bacteroidales</taxon>
        <taxon>Bacteroidaceae</taxon>
        <taxon>Bacteroides</taxon>
    </lineage>
</organism>
<protein>
    <submittedName>
        <fullName evidence="2">Uncharacterized protein</fullName>
    </submittedName>
</protein>
<keyword evidence="1" id="KW-0472">Membrane</keyword>
<keyword evidence="1" id="KW-0812">Transmembrane</keyword>
<dbReference type="EMBL" id="DWZI01000064">
    <property type="protein sequence ID" value="HJA86950.1"/>
    <property type="molecule type" value="Genomic_DNA"/>
</dbReference>
<dbReference type="AlphaFoldDB" id="A0A9D2HWT2"/>
<evidence type="ECO:0000256" key="1">
    <source>
        <dbReference type="SAM" id="Phobius"/>
    </source>
</evidence>
<proteinExistence type="predicted"/>
<reference evidence="2" key="1">
    <citation type="journal article" date="2021" name="PeerJ">
        <title>Extensive microbial diversity within the chicken gut microbiome revealed by metagenomics and culture.</title>
        <authorList>
            <person name="Gilroy R."/>
            <person name="Ravi A."/>
            <person name="Getino M."/>
            <person name="Pursley I."/>
            <person name="Horton D.L."/>
            <person name="Alikhan N.F."/>
            <person name="Baker D."/>
            <person name="Gharbi K."/>
            <person name="Hall N."/>
            <person name="Watson M."/>
            <person name="Adriaenssens E.M."/>
            <person name="Foster-Nyarko E."/>
            <person name="Jarju S."/>
            <person name="Secka A."/>
            <person name="Antonio M."/>
            <person name="Oren A."/>
            <person name="Chaudhuri R.R."/>
            <person name="La Ragione R."/>
            <person name="Hildebrand F."/>
            <person name="Pallen M.J."/>
        </authorList>
    </citation>
    <scope>NUCLEOTIDE SEQUENCE</scope>
    <source>
        <strain evidence="2">ChiHjej12B11-9795</strain>
    </source>
</reference>
<gene>
    <name evidence="2" type="ORF">H9950_12325</name>
</gene>
<keyword evidence="1" id="KW-1133">Transmembrane helix</keyword>
<feature type="transmembrane region" description="Helical" evidence="1">
    <location>
        <begin position="167"/>
        <end position="185"/>
    </location>
</feature>
<reference evidence="2" key="2">
    <citation type="submission" date="2021-04" db="EMBL/GenBank/DDBJ databases">
        <authorList>
            <person name="Gilroy R."/>
        </authorList>
    </citation>
    <scope>NUCLEOTIDE SEQUENCE</scope>
    <source>
        <strain evidence="2">ChiHjej12B11-9795</strain>
    </source>
</reference>
<dbReference type="Proteomes" id="UP000823862">
    <property type="component" value="Unassembled WGS sequence"/>
</dbReference>
<feature type="transmembrane region" description="Helical" evidence="1">
    <location>
        <begin position="136"/>
        <end position="155"/>
    </location>
</feature>
<sequence length="209" mass="24436">MELNELKKSWNVLDNQTDQHPLVSEEEMKRLIAAGKTDTRQKLGHLNLWQRTSLYVGIVMLCLIIPICLWTPDWMADGENSRQRIICLLAFLAISAIAGLIWDWKTYRWLQSIQVDRMSVVEVSRRMITFRRCMRNEVIGACFWVVIFNAINFWVMGYHQAPPATQVLVIALLAAADILIIYILYKKVMFKYINDIRKNIEELKDICTE</sequence>
<feature type="transmembrane region" description="Helical" evidence="1">
    <location>
        <begin position="83"/>
        <end position="102"/>
    </location>
</feature>